<dbReference type="GO" id="GO:0006313">
    <property type="term" value="P:DNA transposition"/>
    <property type="evidence" value="ECO:0007669"/>
    <property type="project" value="InterPro"/>
</dbReference>
<evidence type="ECO:0008006" key="3">
    <source>
        <dbReference type="Google" id="ProtNLM"/>
    </source>
</evidence>
<organism evidence="2">
    <name type="scientific">hydrothermal vent metagenome</name>
    <dbReference type="NCBI Taxonomy" id="652676"/>
    <lineage>
        <taxon>unclassified sequences</taxon>
        <taxon>metagenomes</taxon>
        <taxon>ecological metagenomes</taxon>
    </lineage>
</organism>
<feature type="non-terminal residue" evidence="2">
    <location>
        <position position="73"/>
    </location>
</feature>
<proteinExistence type="predicted"/>
<protein>
    <recommendedName>
        <fullName evidence="3">Transposase</fullName>
    </recommendedName>
</protein>
<sequence>MSRKTKYDTYGDDFKATAVALGELPKVKATDIAQVLDIHPVMLYRWKKELNDGIIMAKKDKGTLNTEEKSELK</sequence>
<evidence type="ECO:0000313" key="2">
    <source>
        <dbReference type="EMBL" id="VAW67320.1"/>
    </source>
</evidence>
<dbReference type="EMBL" id="UOFH01000035">
    <property type="protein sequence ID" value="VAW58757.1"/>
    <property type="molecule type" value="Genomic_DNA"/>
</dbReference>
<dbReference type="EMBL" id="UOFH01000380">
    <property type="protein sequence ID" value="VAW67320.1"/>
    <property type="molecule type" value="Genomic_DNA"/>
</dbReference>
<dbReference type="AlphaFoldDB" id="A0A3B0XRI9"/>
<dbReference type="Pfam" id="PF01527">
    <property type="entry name" value="HTH_Tnp_1"/>
    <property type="match status" value="1"/>
</dbReference>
<dbReference type="GO" id="GO:0003677">
    <property type="term" value="F:DNA binding"/>
    <property type="evidence" value="ECO:0007669"/>
    <property type="project" value="InterPro"/>
</dbReference>
<dbReference type="InterPro" id="IPR009057">
    <property type="entry name" value="Homeodomain-like_sf"/>
</dbReference>
<evidence type="ECO:0000313" key="1">
    <source>
        <dbReference type="EMBL" id="VAW58757.1"/>
    </source>
</evidence>
<dbReference type="GO" id="GO:0004803">
    <property type="term" value="F:transposase activity"/>
    <property type="evidence" value="ECO:0007669"/>
    <property type="project" value="InterPro"/>
</dbReference>
<dbReference type="SUPFAM" id="SSF46689">
    <property type="entry name" value="Homeodomain-like"/>
    <property type="match status" value="1"/>
</dbReference>
<reference evidence="2" key="1">
    <citation type="submission" date="2018-06" db="EMBL/GenBank/DDBJ databases">
        <authorList>
            <person name="Zhirakovskaya E."/>
        </authorList>
    </citation>
    <scope>NUCLEOTIDE SEQUENCE</scope>
</reference>
<accession>A0A3B0XRI9</accession>
<dbReference type="InterPro" id="IPR002514">
    <property type="entry name" value="Transposase_8"/>
</dbReference>
<name>A0A3B0XRI9_9ZZZZ</name>
<gene>
    <name evidence="1" type="ORF">MNBD_GAMMA08-1407</name>
    <name evidence="2" type="ORF">MNBD_GAMMA08-2720</name>
</gene>